<protein>
    <recommendedName>
        <fullName evidence="3 10">Lipid-A-disaccharide synthase</fullName>
        <ecNumber evidence="2 10">2.4.1.182</ecNumber>
    </recommendedName>
</protein>
<keyword evidence="12" id="KW-1185">Reference proteome</keyword>
<proteinExistence type="predicted"/>
<keyword evidence="6" id="KW-0328">Glycosyltransferase</keyword>
<comment type="catalytic activity">
    <reaction evidence="9">
        <text>a lipid X + a UDP-2-N,3-O-bis[(3R)-3-hydroxyacyl]-alpha-D-glucosamine = a lipid A disaccharide + UDP + H(+)</text>
        <dbReference type="Rhea" id="RHEA:67828"/>
        <dbReference type="ChEBI" id="CHEBI:15378"/>
        <dbReference type="ChEBI" id="CHEBI:58223"/>
        <dbReference type="ChEBI" id="CHEBI:137748"/>
        <dbReference type="ChEBI" id="CHEBI:176338"/>
        <dbReference type="ChEBI" id="CHEBI:176343"/>
        <dbReference type="EC" id="2.4.1.182"/>
    </reaction>
</comment>
<evidence type="ECO:0000256" key="4">
    <source>
        <dbReference type="ARBA" id="ARBA00022516"/>
    </source>
</evidence>
<evidence type="ECO:0000256" key="1">
    <source>
        <dbReference type="ARBA" id="ARBA00002056"/>
    </source>
</evidence>
<keyword evidence="8" id="KW-0443">Lipid metabolism</keyword>
<dbReference type="Pfam" id="PF02684">
    <property type="entry name" value="LpxB"/>
    <property type="match status" value="1"/>
</dbReference>
<dbReference type="RefSeq" id="WP_108972940.1">
    <property type="nucleotide sequence ID" value="NZ_BFBB01000002.1"/>
</dbReference>
<dbReference type="AlphaFoldDB" id="A0A2P2DW34"/>
<evidence type="ECO:0000256" key="5">
    <source>
        <dbReference type="ARBA" id="ARBA00022556"/>
    </source>
</evidence>
<evidence type="ECO:0000256" key="7">
    <source>
        <dbReference type="ARBA" id="ARBA00022679"/>
    </source>
</evidence>
<keyword evidence="5" id="KW-0441">Lipid A biosynthesis</keyword>
<dbReference type="SUPFAM" id="SSF53756">
    <property type="entry name" value="UDP-Glycosyltransferase/glycogen phosphorylase"/>
    <property type="match status" value="1"/>
</dbReference>
<evidence type="ECO:0000313" key="12">
    <source>
        <dbReference type="Proteomes" id="UP000245133"/>
    </source>
</evidence>
<evidence type="ECO:0000256" key="2">
    <source>
        <dbReference type="ARBA" id="ARBA00012687"/>
    </source>
</evidence>
<dbReference type="InterPro" id="IPR003835">
    <property type="entry name" value="Glyco_trans_19"/>
</dbReference>
<sequence>MVAKKKSLNPKLGKENVLIVTGEHSGDLLGADLMTELSSLHPELSYFGIGGERMISCGFESIEELEKLSVIGFSEAIKKYSFLKKLFYRLLDQVKERNIKFAILIDYPGFNLRLAKELKSLGIPSIFYVSPQIWAWKFKRIYFIKEQIALMLTLFRFEEEIYKQYGVNAKFVGHPITKRIPEKLKKEPNLPSDLPQMGEGHVIGLLPGSRRGEITKLIDPLLASAAELHTHFAKKKKEIVFLLPNINKALEPLLLAKISELKERSPEIKIHYLWDSSLRVMSASDLLLIASGTATLEGLFFEKPMVILYKVSLFTYLLGSLLIRSKFIGLANILSGTEVCRELTQNEAEPKYIVKEALAILENRKYRNKIIKILQETKERELGLANGAKLAAQEIAKFYESWKNQSLSDVT</sequence>
<keyword evidence="7" id="KW-0808">Transferase</keyword>
<evidence type="ECO:0000256" key="9">
    <source>
        <dbReference type="ARBA" id="ARBA00048975"/>
    </source>
</evidence>
<reference evidence="11 12" key="1">
    <citation type="submission" date="2018-02" db="EMBL/GenBank/DDBJ databases">
        <title>Novel Leptospira species isolated from soil and water in Japan.</title>
        <authorList>
            <person name="Nakao R."/>
            <person name="Masuzawa T."/>
        </authorList>
    </citation>
    <scope>NUCLEOTIDE SEQUENCE [LARGE SCALE GENOMIC DNA]</scope>
    <source>
        <strain evidence="11 12">YH101</strain>
    </source>
</reference>
<evidence type="ECO:0000256" key="8">
    <source>
        <dbReference type="ARBA" id="ARBA00023098"/>
    </source>
</evidence>
<comment type="caution">
    <text evidence="11">The sequence shown here is derived from an EMBL/GenBank/DDBJ whole genome shotgun (WGS) entry which is preliminary data.</text>
</comment>
<dbReference type="PANTHER" id="PTHR30372:SF4">
    <property type="entry name" value="LIPID-A-DISACCHARIDE SYNTHASE, MITOCHONDRIAL-RELATED"/>
    <property type="match status" value="1"/>
</dbReference>
<name>A0A2P2DW34_9LEPT</name>
<dbReference type="OrthoDB" id="9801642at2"/>
<dbReference type="GO" id="GO:0005543">
    <property type="term" value="F:phospholipid binding"/>
    <property type="evidence" value="ECO:0007669"/>
    <property type="project" value="TreeGrafter"/>
</dbReference>
<dbReference type="EC" id="2.4.1.182" evidence="2 10"/>
<organism evidence="11 12">
    <name type="scientific">Leptospira ryugenii</name>
    <dbReference type="NCBI Taxonomy" id="1917863"/>
    <lineage>
        <taxon>Bacteria</taxon>
        <taxon>Pseudomonadati</taxon>
        <taxon>Spirochaetota</taxon>
        <taxon>Spirochaetia</taxon>
        <taxon>Leptospirales</taxon>
        <taxon>Leptospiraceae</taxon>
        <taxon>Leptospira</taxon>
    </lineage>
</organism>
<dbReference type="GO" id="GO:0009245">
    <property type="term" value="P:lipid A biosynthetic process"/>
    <property type="evidence" value="ECO:0007669"/>
    <property type="project" value="UniProtKB-UniRule"/>
</dbReference>
<keyword evidence="4" id="KW-0444">Lipid biosynthesis</keyword>
<dbReference type="GO" id="GO:0016020">
    <property type="term" value="C:membrane"/>
    <property type="evidence" value="ECO:0007669"/>
    <property type="project" value="GOC"/>
</dbReference>
<dbReference type="Proteomes" id="UP000245133">
    <property type="component" value="Unassembled WGS sequence"/>
</dbReference>
<accession>A0A2P2DW34</accession>
<evidence type="ECO:0000256" key="10">
    <source>
        <dbReference type="NCBIfam" id="TIGR00215"/>
    </source>
</evidence>
<dbReference type="PANTHER" id="PTHR30372">
    <property type="entry name" value="LIPID-A-DISACCHARIDE SYNTHASE"/>
    <property type="match status" value="1"/>
</dbReference>
<comment type="function">
    <text evidence="1">Condensation of UDP-2,3-diacylglucosamine and 2,3-diacylglucosamine-1-phosphate to form lipid A disaccharide, a precursor of lipid A, a phosphorylated glycolipid that anchors the lipopolysaccharide to the outer membrane of the cell.</text>
</comment>
<dbReference type="NCBIfam" id="TIGR00215">
    <property type="entry name" value="lpxB"/>
    <property type="match status" value="1"/>
</dbReference>
<evidence type="ECO:0000256" key="6">
    <source>
        <dbReference type="ARBA" id="ARBA00022676"/>
    </source>
</evidence>
<evidence type="ECO:0000313" key="11">
    <source>
        <dbReference type="EMBL" id="GBF48770.1"/>
    </source>
</evidence>
<gene>
    <name evidence="11" type="primary">lpxB</name>
    <name evidence="11" type="ORF">LPTSP4_02700</name>
</gene>
<evidence type="ECO:0000256" key="3">
    <source>
        <dbReference type="ARBA" id="ARBA00020902"/>
    </source>
</evidence>
<dbReference type="EMBL" id="BFBB01000002">
    <property type="protein sequence ID" value="GBF48770.1"/>
    <property type="molecule type" value="Genomic_DNA"/>
</dbReference>
<dbReference type="GO" id="GO:0008915">
    <property type="term" value="F:lipid-A-disaccharide synthase activity"/>
    <property type="evidence" value="ECO:0007669"/>
    <property type="project" value="UniProtKB-UniRule"/>
</dbReference>